<dbReference type="RefSeq" id="WP_068752530.1">
    <property type="nucleotide sequence ID" value="NZ_LR214441.1"/>
</dbReference>
<proteinExistence type="predicted"/>
<sequence length="162" mass="16449">MTSALVAVARAVVLAGWPLVAATAGFWLLAVAAHLGAGAGWLYELAWQVTLVLVIGALGSFVVHECGHVAVLLSRGGSSSVVVERTWWRISVTPVGDLTPKRAVVAAVAGPGAAALVGFATLAAGLPPAVGWLHLAHLVFLLPVFGDGRVVLAHALATREGA</sequence>
<gene>
    <name evidence="1" type="ORF">BCR15_09010</name>
</gene>
<comment type="caution">
    <text evidence="1">The sequence shown here is derived from an EMBL/GenBank/DDBJ whole genome shotgun (WGS) entry which is preliminary data.</text>
</comment>
<dbReference type="AlphaFoldDB" id="A0A1C0AI61"/>
<name>A0A1C0AI61_9ACTN</name>
<dbReference type="Proteomes" id="UP000093501">
    <property type="component" value="Unassembled WGS sequence"/>
</dbReference>
<protein>
    <submittedName>
        <fullName evidence="1">Uncharacterized protein</fullName>
    </submittedName>
</protein>
<evidence type="ECO:0000313" key="1">
    <source>
        <dbReference type="EMBL" id="OCL31753.1"/>
    </source>
</evidence>
<dbReference type="EMBL" id="MBQD01000025">
    <property type="protein sequence ID" value="OCL31753.1"/>
    <property type="molecule type" value="Genomic_DNA"/>
</dbReference>
<evidence type="ECO:0000313" key="2">
    <source>
        <dbReference type="Proteomes" id="UP000093501"/>
    </source>
</evidence>
<reference evidence="2" key="1">
    <citation type="submission" date="2016-07" db="EMBL/GenBank/DDBJ databases">
        <authorList>
            <person name="Florea S."/>
            <person name="Webb J.S."/>
            <person name="Jaromczyk J."/>
            <person name="Schardl C.L."/>
        </authorList>
    </citation>
    <scope>NUCLEOTIDE SEQUENCE [LARGE SCALE GENOMIC DNA]</scope>
    <source>
        <strain evidence="2">IPBSL-7</strain>
    </source>
</reference>
<keyword evidence="2" id="KW-1185">Reference proteome</keyword>
<organism evidence="1 2">
    <name type="scientific">Tessaracoccus lapidicaptus</name>
    <dbReference type="NCBI Taxonomy" id="1427523"/>
    <lineage>
        <taxon>Bacteria</taxon>
        <taxon>Bacillati</taxon>
        <taxon>Actinomycetota</taxon>
        <taxon>Actinomycetes</taxon>
        <taxon>Propionibacteriales</taxon>
        <taxon>Propionibacteriaceae</taxon>
        <taxon>Tessaracoccus</taxon>
    </lineage>
</organism>
<accession>A0A1C0AI61</accession>